<dbReference type="Gene3D" id="3.40.50.300">
    <property type="entry name" value="P-loop containing nucleotide triphosphate hydrolases"/>
    <property type="match status" value="1"/>
</dbReference>
<sequence length="645" mass="71497">MEFKQVRFKEYPSLCASWALDIGDRAAFAGPSNSGKSLQIDILSGEAPLLSGHVVFQPDICRLAILRSGWVASDKCCTVREELSSLDPSVRRGEFLLHARPCSLVVDVVGGPCLTEAGQTSQVEVDRVQKCMEDFELDGDASLCDLCQSDLVRVSVAKLSMQQPDALLLDDATEGLDAASCNWLEDFLACKTSFKIVLVASHDRGFMDKACNKVIAIQRHETNVSTHVFNGNYTSAYLAGGDFLHFHSFSLWQPKSSGLRATQAASGFASLVARDLWDQDLHRSVTVVDVGTGTGLLSLIVAQEWQRWQKDPKPDLELWAIELDEPAARIATTNFASSPWQDRLRFVHASFQDWTPEWQSNPPSVFLCNPPYNDDLVNSRAGSEEAILSRTRALDRSFLPLEVLFDGARRQGCKTLWILWGNAEDAPVLLAAAHIGWQATRQIRFQRNPHSIQPFATAWKFELDTSKAPPACKPERIFWQDHDGTPSSAWWELVGSLYYWHLRDKSRTLLCEDTLVGAVSSHNWAEMALFGEKVGCTVLAEAALMTGLRQLLPHLLASFRVPTGLEGQKATSNALCLTPHPEQVQVAFVCSESSGCQGVEQEQPEACHTESYRFILVNLSILCCVAECSFSFCEFNKSSGKKQDD</sequence>
<dbReference type="PANTHER" id="PTHR19211:SF14">
    <property type="entry name" value="ATP-BINDING CASSETTE SUB-FAMILY F MEMBER 1"/>
    <property type="match status" value="1"/>
</dbReference>
<dbReference type="GO" id="GO:0005524">
    <property type="term" value="F:ATP binding"/>
    <property type="evidence" value="ECO:0007669"/>
    <property type="project" value="UniProtKB-KW"/>
</dbReference>
<dbReference type="CDD" id="cd02440">
    <property type="entry name" value="AdoMet_MTases"/>
    <property type="match status" value="1"/>
</dbReference>
<dbReference type="InterPro" id="IPR029063">
    <property type="entry name" value="SAM-dependent_MTases_sf"/>
</dbReference>
<protein>
    <submittedName>
        <fullName evidence="3">ATP-binding protein YdiF</fullName>
    </submittedName>
</protein>
<evidence type="ECO:0000256" key="1">
    <source>
        <dbReference type="ARBA" id="ARBA00022737"/>
    </source>
</evidence>
<dbReference type="InterPro" id="IPR003439">
    <property type="entry name" value="ABC_transporter-like_ATP-bd"/>
</dbReference>
<keyword evidence="4" id="KW-1185">Reference proteome</keyword>
<dbReference type="InterPro" id="IPR050611">
    <property type="entry name" value="ABCF"/>
</dbReference>
<dbReference type="Proteomes" id="UP001642464">
    <property type="component" value="Unassembled WGS sequence"/>
</dbReference>
<comment type="caution">
    <text evidence="3">The sequence shown here is derived from an EMBL/GenBank/DDBJ whole genome shotgun (WGS) entry which is preliminary data.</text>
</comment>
<evidence type="ECO:0000313" key="4">
    <source>
        <dbReference type="Proteomes" id="UP001642464"/>
    </source>
</evidence>
<accession>A0ABP0J205</accession>
<evidence type="ECO:0000313" key="3">
    <source>
        <dbReference type="EMBL" id="CAK9008391.1"/>
    </source>
</evidence>
<dbReference type="Gene3D" id="3.40.50.150">
    <property type="entry name" value="Vaccinia Virus protein VP39"/>
    <property type="match status" value="1"/>
</dbReference>
<reference evidence="3 4" key="1">
    <citation type="submission" date="2024-02" db="EMBL/GenBank/DDBJ databases">
        <authorList>
            <person name="Chen Y."/>
            <person name="Shah S."/>
            <person name="Dougan E. K."/>
            <person name="Thang M."/>
            <person name="Chan C."/>
        </authorList>
    </citation>
    <scope>NUCLEOTIDE SEQUENCE [LARGE SCALE GENOMIC DNA]</scope>
</reference>
<gene>
    <name evidence="3" type="ORF">SCF082_LOCUS9838</name>
</gene>
<feature type="domain" description="ABC transporter" evidence="2">
    <location>
        <begin position="17"/>
        <end position="173"/>
    </location>
</feature>
<dbReference type="SUPFAM" id="SSF53335">
    <property type="entry name" value="S-adenosyl-L-methionine-dependent methyltransferases"/>
    <property type="match status" value="1"/>
</dbReference>
<keyword evidence="3" id="KW-0547">Nucleotide-binding</keyword>
<dbReference type="PANTHER" id="PTHR19211">
    <property type="entry name" value="ATP-BINDING TRANSPORT PROTEIN-RELATED"/>
    <property type="match status" value="1"/>
</dbReference>
<keyword evidence="3" id="KW-0067">ATP-binding</keyword>
<name>A0ABP0J205_9DINO</name>
<dbReference type="EMBL" id="CAXAMM010005736">
    <property type="protein sequence ID" value="CAK9008391.1"/>
    <property type="molecule type" value="Genomic_DNA"/>
</dbReference>
<proteinExistence type="predicted"/>
<dbReference type="SUPFAM" id="SSF52540">
    <property type="entry name" value="P-loop containing nucleoside triphosphate hydrolases"/>
    <property type="match status" value="1"/>
</dbReference>
<organism evidence="3 4">
    <name type="scientific">Durusdinium trenchii</name>
    <dbReference type="NCBI Taxonomy" id="1381693"/>
    <lineage>
        <taxon>Eukaryota</taxon>
        <taxon>Sar</taxon>
        <taxon>Alveolata</taxon>
        <taxon>Dinophyceae</taxon>
        <taxon>Suessiales</taxon>
        <taxon>Symbiodiniaceae</taxon>
        <taxon>Durusdinium</taxon>
    </lineage>
</organism>
<evidence type="ECO:0000259" key="2">
    <source>
        <dbReference type="Pfam" id="PF00005"/>
    </source>
</evidence>
<dbReference type="Pfam" id="PF00005">
    <property type="entry name" value="ABC_tran"/>
    <property type="match status" value="1"/>
</dbReference>
<dbReference type="InterPro" id="IPR027417">
    <property type="entry name" value="P-loop_NTPase"/>
</dbReference>
<keyword evidence="1" id="KW-0677">Repeat</keyword>